<comment type="caution">
    <text evidence="2">The sequence shown here is derived from an EMBL/GenBank/DDBJ whole genome shotgun (WGS) entry which is preliminary data.</text>
</comment>
<dbReference type="InterPro" id="IPR000182">
    <property type="entry name" value="GNAT_dom"/>
</dbReference>
<dbReference type="AlphaFoldDB" id="A0A433RYK3"/>
<dbReference type="PANTHER" id="PTHR43792:SF9">
    <property type="entry name" value="RIBOSOMAL-PROTEIN-ALANINE ACETYLTRANSFERASE"/>
    <property type="match status" value="1"/>
</dbReference>
<keyword evidence="3" id="KW-1185">Reference proteome</keyword>
<dbReference type="InterPro" id="IPR016181">
    <property type="entry name" value="Acyl_CoA_acyltransferase"/>
</dbReference>
<organism evidence="2 3">
    <name type="scientific">Candidatus Kurthia intestinigallinarum</name>
    <dbReference type="NCBI Taxonomy" id="1562256"/>
    <lineage>
        <taxon>Bacteria</taxon>
        <taxon>Bacillati</taxon>
        <taxon>Bacillota</taxon>
        <taxon>Bacilli</taxon>
        <taxon>Bacillales</taxon>
        <taxon>Caryophanaceae</taxon>
        <taxon>Kurthia</taxon>
    </lineage>
</organism>
<accession>A0A433RYK3</accession>
<name>A0A433RYK3_9BACL</name>
<proteinExistence type="predicted"/>
<dbReference type="EMBL" id="JTFC01000005">
    <property type="protein sequence ID" value="RUS58319.1"/>
    <property type="molecule type" value="Genomic_DNA"/>
</dbReference>
<dbReference type="GO" id="GO:0005737">
    <property type="term" value="C:cytoplasm"/>
    <property type="evidence" value="ECO:0007669"/>
    <property type="project" value="TreeGrafter"/>
</dbReference>
<feature type="domain" description="N-acetyltransferase" evidence="1">
    <location>
        <begin position="11"/>
        <end position="176"/>
    </location>
</feature>
<dbReference type="Gene3D" id="3.40.630.30">
    <property type="match status" value="1"/>
</dbReference>
<evidence type="ECO:0000259" key="1">
    <source>
        <dbReference type="PROSITE" id="PS51186"/>
    </source>
</evidence>
<evidence type="ECO:0000313" key="2">
    <source>
        <dbReference type="EMBL" id="RUS58319.1"/>
    </source>
</evidence>
<gene>
    <name evidence="2" type="ORF">QI30_00980</name>
</gene>
<dbReference type="InterPro" id="IPR051531">
    <property type="entry name" value="N-acetyltransferase"/>
</dbReference>
<dbReference type="Pfam" id="PF13302">
    <property type="entry name" value="Acetyltransf_3"/>
    <property type="match status" value="1"/>
</dbReference>
<evidence type="ECO:0000313" key="3">
    <source>
        <dbReference type="Proteomes" id="UP000288623"/>
    </source>
</evidence>
<dbReference type="PANTHER" id="PTHR43792">
    <property type="entry name" value="GNAT FAMILY, PUTATIVE (AFU_ORTHOLOGUE AFUA_3G00765)-RELATED-RELATED"/>
    <property type="match status" value="1"/>
</dbReference>
<dbReference type="Proteomes" id="UP000288623">
    <property type="component" value="Unassembled WGS sequence"/>
</dbReference>
<reference evidence="2 3" key="1">
    <citation type="submission" date="2014-11" db="EMBL/GenBank/DDBJ databases">
        <title>Genome sequence and analysis of novel Kurthia sp.</title>
        <authorList>
            <person name="Lawson J.N."/>
            <person name="Gonzalez J.E."/>
            <person name="Rinauldi L."/>
            <person name="Xuan Z."/>
            <person name="Firman A."/>
            <person name="Shaddox L."/>
            <person name="Trudeau A."/>
            <person name="Shah S."/>
            <person name="Reiman D."/>
        </authorList>
    </citation>
    <scope>NUCLEOTIDE SEQUENCE [LARGE SCALE GENOMIC DNA]</scope>
    <source>
        <strain evidence="2 3">3B1D</strain>
    </source>
</reference>
<sequence>MIMKTLETTRLLLRKITSTDMNNIQKLVTDDDVTALLDWDTSPSQNDNQHFLATLLQKYTQSNVAWAILLKETDEFIGVIEFSDYRHEEKITDMHCVIAKQYWRNDYASEATQAIIRYGFSELKLERIQASYFAENIRSERVLQKAGLFYEGTQRHGKFAKGRYHDIKLYAILRSDLGY</sequence>
<dbReference type="PROSITE" id="PS51186">
    <property type="entry name" value="GNAT"/>
    <property type="match status" value="1"/>
</dbReference>
<dbReference type="SUPFAM" id="SSF55729">
    <property type="entry name" value="Acyl-CoA N-acyltransferases (Nat)"/>
    <property type="match status" value="1"/>
</dbReference>
<dbReference type="GO" id="GO:0008999">
    <property type="term" value="F:protein-N-terminal-alanine acetyltransferase activity"/>
    <property type="evidence" value="ECO:0007669"/>
    <property type="project" value="TreeGrafter"/>
</dbReference>
<protein>
    <recommendedName>
        <fullName evidence="1">N-acetyltransferase domain-containing protein</fullName>
    </recommendedName>
</protein>